<evidence type="ECO:0000259" key="1">
    <source>
        <dbReference type="PROSITE" id="PS50930"/>
    </source>
</evidence>
<dbReference type="InterPro" id="IPR007492">
    <property type="entry name" value="LytTR_DNA-bd_dom"/>
</dbReference>
<feature type="domain" description="HTH LytTR-type" evidence="1">
    <location>
        <begin position="35"/>
        <end position="128"/>
    </location>
</feature>
<dbReference type="PROSITE" id="PS50930">
    <property type="entry name" value="HTH_LYTTR"/>
    <property type="match status" value="1"/>
</dbReference>
<gene>
    <name evidence="2" type="ordered locus">Emtol_3055</name>
</gene>
<dbReference type="InterPro" id="IPR046947">
    <property type="entry name" value="LytR-like"/>
</dbReference>
<evidence type="ECO:0000313" key="2">
    <source>
        <dbReference type="EMBL" id="AFK04188.1"/>
    </source>
</evidence>
<organism evidence="2 3">
    <name type="scientific">Emticicia oligotrophica (strain DSM 17448 / CIP 109782 / MTCC 6937 / GPTSA100-15)</name>
    <dbReference type="NCBI Taxonomy" id="929562"/>
    <lineage>
        <taxon>Bacteria</taxon>
        <taxon>Pseudomonadati</taxon>
        <taxon>Bacteroidota</taxon>
        <taxon>Cytophagia</taxon>
        <taxon>Cytophagales</taxon>
        <taxon>Leadbetterellaceae</taxon>
        <taxon>Emticicia</taxon>
    </lineage>
</organism>
<protein>
    <submittedName>
        <fullName evidence="2">Response regulator receiver protein</fullName>
    </submittedName>
</protein>
<proteinExistence type="predicted"/>
<dbReference type="PANTHER" id="PTHR37299">
    <property type="entry name" value="TRANSCRIPTIONAL REGULATOR-RELATED"/>
    <property type="match status" value="1"/>
</dbReference>
<dbReference type="PANTHER" id="PTHR37299:SF1">
    <property type="entry name" value="STAGE 0 SPORULATION PROTEIN A HOMOLOG"/>
    <property type="match status" value="1"/>
</dbReference>
<dbReference type="Proteomes" id="UP000002875">
    <property type="component" value="Chromosome"/>
</dbReference>
<dbReference type="Gene3D" id="2.40.50.1020">
    <property type="entry name" value="LytTr DNA-binding domain"/>
    <property type="match status" value="1"/>
</dbReference>
<dbReference type="RefSeq" id="WP_015029882.1">
    <property type="nucleotide sequence ID" value="NC_018748.1"/>
</dbReference>
<dbReference type="Pfam" id="PF04397">
    <property type="entry name" value="LytTR"/>
    <property type="match status" value="1"/>
</dbReference>
<dbReference type="SMART" id="SM00850">
    <property type="entry name" value="LytTR"/>
    <property type="match status" value="1"/>
</dbReference>
<accession>A0ABM5N3Z0</accession>
<sequence>MENLNHTQSYSIAKSNNEGKQKQIRLHCFNKFVDVPVEKIIRLEGNCNYTVVHTKNKKYISAKTLKHYECILDENYFIRIHKSHLVNILHTKGLNIQASNSATAIFECGTNLDVSRRKVKTVIERFAHFKKA</sequence>
<keyword evidence="3" id="KW-1185">Reference proteome</keyword>
<name>A0ABM5N3Z0_EMTOG</name>
<evidence type="ECO:0000313" key="3">
    <source>
        <dbReference type="Proteomes" id="UP000002875"/>
    </source>
</evidence>
<dbReference type="EMBL" id="CP002961">
    <property type="protein sequence ID" value="AFK04188.1"/>
    <property type="molecule type" value="Genomic_DNA"/>
</dbReference>
<reference evidence="2 3" key="1">
    <citation type="submission" date="2011-07" db="EMBL/GenBank/DDBJ databases">
        <title>The complete genome of chromosome of Emticicia oligotrophica DSM 17448.</title>
        <authorList>
            <consortium name="US DOE Joint Genome Institute (JGI-PGF)"/>
            <person name="Lucas S."/>
            <person name="Han J."/>
            <person name="Lapidus A."/>
            <person name="Bruce D."/>
            <person name="Goodwin L."/>
            <person name="Pitluck S."/>
            <person name="Peters L."/>
            <person name="Kyrpides N."/>
            <person name="Mavromatis K."/>
            <person name="Ivanova N."/>
            <person name="Ovchinnikova G."/>
            <person name="Teshima H."/>
            <person name="Detter J.C."/>
            <person name="Tapia R."/>
            <person name="Han C."/>
            <person name="Land M."/>
            <person name="Hauser L."/>
            <person name="Markowitz V."/>
            <person name="Cheng J.-F."/>
            <person name="Hugenholtz P."/>
            <person name="Woyke T."/>
            <person name="Wu D."/>
            <person name="Tindall B."/>
            <person name="Pomrenke H."/>
            <person name="Brambilla E."/>
            <person name="Klenk H.-P."/>
            <person name="Eisen J.A."/>
        </authorList>
    </citation>
    <scope>NUCLEOTIDE SEQUENCE [LARGE SCALE GENOMIC DNA]</scope>
    <source>
        <strain evidence="2 3">DSM 17448</strain>
    </source>
</reference>